<keyword evidence="3 4" id="KW-0788">Thiol protease</keyword>
<dbReference type="GO" id="GO:0070005">
    <property type="term" value="F:cysteine-type aminopeptidase activity"/>
    <property type="evidence" value="ECO:0007669"/>
    <property type="project" value="InterPro"/>
</dbReference>
<evidence type="ECO:0000256" key="4">
    <source>
        <dbReference type="PIRNR" id="PIRNR005700"/>
    </source>
</evidence>
<evidence type="ECO:0000256" key="2">
    <source>
        <dbReference type="ARBA" id="ARBA00022801"/>
    </source>
</evidence>
<accession>A0AAW6U7C6</accession>
<organism evidence="6 7">
    <name type="scientific">Peloplasma aerotolerans</name>
    <dbReference type="NCBI Taxonomy" id="3044389"/>
    <lineage>
        <taxon>Bacteria</taxon>
        <taxon>Bacillati</taxon>
        <taxon>Mycoplasmatota</taxon>
        <taxon>Mollicutes</taxon>
        <taxon>Acholeplasmatales</taxon>
        <taxon>Acholeplasmataceae</taxon>
        <taxon>Peloplasma</taxon>
    </lineage>
</organism>
<dbReference type="EMBL" id="JASCXW010000051">
    <property type="protein sequence ID" value="MDI6453735.1"/>
    <property type="molecule type" value="Genomic_DNA"/>
</dbReference>
<evidence type="ECO:0000313" key="7">
    <source>
        <dbReference type="Proteomes" id="UP001431532"/>
    </source>
</evidence>
<dbReference type="PIRSF" id="PIRSF005700">
    <property type="entry name" value="PepC"/>
    <property type="match status" value="1"/>
</dbReference>
<dbReference type="RefSeq" id="WP_282840185.1">
    <property type="nucleotide sequence ID" value="NZ_JASCXW010000051.1"/>
</dbReference>
<gene>
    <name evidence="6" type="ORF">QJ521_09175</name>
</gene>
<dbReference type="Gene3D" id="3.90.70.10">
    <property type="entry name" value="Cysteine proteinases"/>
    <property type="match status" value="1"/>
</dbReference>
<proteinExistence type="inferred from homology"/>
<evidence type="ECO:0000313" key="6">
    <source>
        <dbReference type="EMBL" id="MDI6453735.1"/>
    </source>
</evidence>
<comment type="similarity">
    <text evidence="4">Belongs to the peptidase C1 family.</text>
</comment>
<sequence length="441" mass="51299">MKKITEKDLKQLESNYEKKPVQNALRRVLVKNELANLFDKQEQKASTQFRFSHEIKTLPVTNQKASGRCWIFAGLNVLREIVAKKHDLKEFELSQNYTAFYDKLEKINYFIEIMDDFLEVDQDDRTLQHILKTGIQDGGQWDMFVSLIEKYGVVPKEAMTETASSSGTRFMNQIINVKLRQYAANARRLAAANKQNEIKALKEKALDELYTFLTTNFGVPPKTFDFEYVSNDQYHIEKSLTPQAFYQTKIGDILKDYVSIIHAPTKDKPFLKTYTVAYLGNVIGGREIKYLNLEMKDLKDLVLKQLKDNEVVWFGSDVARYGDRKEGVWDDQSFDYDQMLETSLFMTKEDELDYSQGAMNHAMLITAVNIDNDKPNRWKIENSWGDANGSKGYYLATDSWFDRYVYQAVIHEKYLTKEQLKAWKEEPKVLKPWDPMGSLAV</sequence>
<dbReference type="PROSITE" id="PS00139">
    <property type="entry name" value="THIOL_PROTEASE_CYS"/>
    <property type="match status" value="1"/>
</dbReference>
<dbReference type="GO" id="GO:0006508">
    <property type="term" value="P:proteolysis"/>
    <property type="evidence" value="ECO:0007669"/>
    <property type="project" value="UniProtKB-KW"/>
</dbReference>
<evidence type="ECO:0000256" key="3">
    <source>
        <dbReference type="ARBA" id="ARBA00022807"/>
    </source>
</evidence>
<dbReference type="InterPro" id="IPR000169">
    <property type="entry name" value="Pept_cys_AS"/>
</dbReference>
<evidence type="ECO:0000256" key="1">
    <source>
        <dbReference type="ARBA" id="ARBA00022670"/>
    </source>
</evidence>
<feature type="active site" evidence="5">
    <location>
        <position position="382"/>
    </location>
</feature>
<keyword evidence="2 4" id="KW-0378">Hydrolase</keyword>
<dbReference type="SUPFAM" id="SSF54001">
    <property type="entry name" value="Cysteine proteinases"/>
    <property type="match status" value="1"/>
</dbReference>
<dbReference type="GO" id="GO:0009636">
    <property type="term" value="P:response to toxic substance"/>
    <property type="evidence" value="ECO:0007669"/>
    <property type="project" value="TreeGrafter"/>
</dbReference>
<keyword evidence="4" id="KW-0031">Aminopeptidase</keyword>
<dbReference type="PANTHER" id="PTHR10363:SF2">
    <property type="entry name" value="BLEOMYCIN HYDROLASE"/>
    <property type="match status" value="1"/>
</dbReference>
<dbReference type="GO" id="GO:0043418">
    <property type="term" value="P:homocysteine catabolic process"/>
    <property type="evidence" value="ECO:0007669"/>
    <property type="project" value="TreeGrafter"/>
</dbReference>
<dbReference type="AlphaFoldDB" id="A0AAW6U7C6"/>
<dbReference type="CDD" id="cd00585">
    <property type="entry name" value="Peptidase_C1B"/>
    <property type="match status" value="1"/>
</dbReference>
<keyword evidence="7" id="KW-1185">Reference proteome</keyword>
<evidence type="ECO:0000256" key="5">
    <source>
        <dbReference type="PIRSR" id="PIRSR005700-1"/>
    </source>
</evidence>
<feature type="active site" evidence="5">
    <location>
        <position position="361"/>
    </location>
</feature>
<dbReference type="InterPro" id="IPR004134">
    <property type="entry name" value="Peptidase_C1B"/>
</dbReference>
<keyword evidence="1 4" id="KW-0645">Protease</keyword>
<reference evidence="6" key="1">
    <citation type="submission" date="2023-05" db="EMBL/GenBank/DDBJ databases">
        <title>Mariniplasma microaerophilum sp. nov., a novel anaerobic mollicute isolated from terrestrial mud volcano, Taman Peninsula, Russia.</title>
        <authorList>
            <person name="Khomyakova M.A."/>
            <person name="Merkel A.Y."/>
            <person name="Slobodkin A.I."/>
        </authorList>
    </citation>
    <scope>NUCLEOTIDE SEQUENCE</scope>
    <source>
        <strain evidence="6">M4Ah</strain>
    </source>
</reference>
<dbReference type="Pfam" id="PF03051">
    <property type="entry name" value="Peptidase_C1_2"/>
    <property type="match status" value="1"/>
</dbReference>
<dbReference type="PANTHER" id="PTHR10363">
    <property type="entry name" value="BLEOMYCIN HYDROLASE"/>
    <property type="match status" value="1"/>
</dbReference>
<name>A0AAW6U7C6_9MOLU</name>
<dbReference type="GO" id="GO:0005737">
    <property type="term" value="C:cytoplasm"/>
    <property type="evidence" value="ECO:0007669"/>
    <property type="project" value="TreeGrafter"/>
</dbReference>
<comment type="caution">
    <text evidence="6">The sequence shown here is derived from an EMBL/GenBank/DDBJ whole genome shotgun (WGS) entry which is preliminary data.</text>
</comment>
<dbReference type="Proteomes" id="UP001431532">
    <property type="component" value="Unassembled WGS sequence"/>
</dbReference>
<feature type="active site" evidence="5">
    <location>
        <position position="69"/>
    </location>
</feature>
<dbReference type="InterPro" id="IPR038765">
    <property type="entry name" value="Papain-like_cys_pep_sf"/>
</dbReference>
<protein>
    <recommendedName>
        <fullName evidence="4">Aminopeptidase</fullName>
    </recommendedName>
</protein>